<protein>
    <submittedName>
        <fullName evidence="1">Uncharacterized protein</fullName>
    </submittedName>
</protein>
<dbReference type="EMBL" id="HADW01018386">
    <property type="protein sequence ID" value="SBP19786.1"/>
    <property type="molecule type" value="Transcribed_RNA"/>
</dbReference>
<sequence>TPGTMTTGLTLLSQYIPSSLCSLNSWCSSLDPNLIQCCQDTHLLSTATLLYAAELPICDFTKNMYFYIQEFDFFFNMGWYNFAIFIFR</sequence>
<reference evidence="1" key="1">
    <citation type="submission" date="2016-05" db="EMBL/GenBank/DDBJ databases">
        <authorList>
            <person name="Lavstsen T."/>
            <person name="Jespersen J.S."/>
        </authorList>
    </citation>
    <scope>NUCLEOTIDE SEQUENCE</scope>
    <source>
        <tissue evidence="1">Brain</tissue>
    </source>
</reference>
<proteinExistence type="predicted"/>
<gene>
    <name evidence="1" type="primary">OLA.20960</name>
</gene>
<organism evidence="1">
    <name type="scientific">Iconisemion striatum</name>
    <dbReference type="NCBI Taxonomy" id="60296"/>
    <lineage>
        <taxon>Eukaryota</taxon>
        <taxon>Metazoa</taxon>
        <taxon>Chordata</taxon>
        <taxon>Craniata</taxon>
        <taxon>Vertebrata</taxon>
        <taxon>Euteleostomi</taxon>
        <taxon>Actinopterygii</taxon>
        <taxon>Neopterygii</taxon>
        <taxon>Teleostei</taxon>
        <taxon>Neoteleostei</taxon>
        <taxon>Acanthomorphata</taxon>
        <taxon>Ovalentaria</taxon>
        <taxon>Atherinomorphae</taxon>
        <taxon>Cyprinodontiformes</taxon>
        <taxon>Nothobranchiidae</taxon>
        <taxon>Iconisemion</taxon>
    </lineage>
</organism>
<evidence type="ECO:0000313" key="1">
    <source>
        <dbReference type="EMBL" id="SBP19786.1"/>
    </source>
</evidence>
<dbReference type="AlphaFoldDB" id="A0A1A7XNW9"/>
<name>A0A1A7XNW9_9TELE</name>
<reference evidence="1" key="2">
    <citation type="submission" date="2016-06" db="EMBL/GenBank/DDBJ databases">
        <title>The genome of a short-lived fish provides insights into sex chromosome evolution and the genetic control of aging.</title>
        <authorList>
            <person name="Reichwald K."/>
            <person name="Felder M."/>
            <person name="Petzold A."/>
            <person name="Koch P."/>
            <person name="Groth M."/>
            <person name="Platzer M."/>
        </authorList>
    </citation>
    <scope>NUCLEOTIDE SEQUENCE</scope>
    <source>
        <tissue evidence="1">Brain</tissue>
    </source>
</reference>
<feature type="non-terminal residue" evidence="1">
    <location>
        <position position="1"/>
    </location>
</feature>
<accession>A0A1A7XNW9</accession>